<evidence type="ECO:0000256" key="4">
    <source>
        <dbReference type="ARBA" id="ARBA00022989"/>
    </source>
</evidence>
<dbReference type="PANTHER" id="PTHR16172:SF41">
    <property type="entry name" value="MAJOR FACILITATOR SUPERFAMILY DOMAIN-CONTAINING PROTEIN 6-LIKE"/>
    <property type="match status" value="1"/>
</dbReference>
<dbReference type="GO" id="GO:0016020">
    <property type="term" value="C:membrane"/>
    <property type="evidence" value="ECO:0007669"/>
    <property type="project" value="UniProtKB-SubCell"/>
</dbReference>
<dbReference type="InterPro" id="IPR051717">
    <property type="entry name" value="MFS_MFSD6"/>
</dbReference>
<feature type="transmembrane region" description="Helical" evidence="6">
    <location>
        <begin position="522"/>
        <end position="546"/>
    </location>
</feature>
<dbReference type="SUPFAM" id="SSF103473">
    <property type="entry name" value="MFS general substrate transporter"/>
    <property type="match status" value="1"/>
</dbReference>
<sequence>MGRRRSPQSAYQPYVKRSGLTSVKATSFFLYLGLGAVLPFLNEHLAQQGLNGEERLLVEAISALATCGLPLLLVRTAEHVGCHRGSFFIAILISALVYPASLFVPKVERTPQDPILEFDCREGLIVERCPSWTSCAESDLNPKGAAHFRLTDCRVRCRPDDEAINFGPINVCFQPNNEGLFPAQHCHVMERGNSSVSFTSTFLPSTARSLAWTPADPQDMQAVCGFDLMSPIHYNGKQYNEISCRSATSSCVRCKVSIADSNGKQMKAASCIQEIGDPQLTLWLTLTLRCLGDAFALSAVVLLDLLALDASRDSMTKLGCVRAWCCLGGAIGAVSSGFLNDYFKIHVPGFQWAPPAVIFTGCCIVVESLACCLLRPVEGISSFFVDHGSQHRRLWSGELIILLFLVSILGIDICLLEGHVKPWYLTMGATHFDLGLSWTVPLLIAVPLMTAADTLLKGTGRINLIVFASLFYATRMGGVSFIRCLRWAVPFEILACLTGPVFWLAVVSYSRKISRPANRSTVHALLNVAHFGVGRLLCLVIAAFSIDMIGLRWTLRLAATATAGLGLTFYNVYHCCVRVARIRRLQRRSHLHRQLTGDNGQWYPDSVQGEHNWPIIEPVPPLLRPRSALAIPSAYDSDESEYEYSLGYKSLSRSTSRLPRQSQI</sequence>
<evidence type="ECO:0000256" key="1">
    <source>
        <dbReference type="ARBA" id="ARBA00004141"/>
    </source>
</evidence>
<feature type="transmembrane region" description="Helical" evidence="6">
    <location>
        <begin position="488"/>
        <end position="510"/>
    </location>
</feature>
<keyword evidence="5 6" id="KW-0472">Membrane</keyword>
<feature type="transmembrane region" description="Helical" evidence="6">
    <location>
        <begin position="463"/>
        <end position="482"/>
    </location>
</feature>
<protein>
    <submittedName>
        <fullName evidence="9">Uncharacterized protein LOC100909023</fullName>
    </submittedName>
</protein>
<dbReference type="Proteomes" id="UP000694867">
    <property type="component" value="Unplaced"/>
</dbReference>
<keyword evidence="4 6" id="KW-1133">Transmembrane helix</keyword>
<dbReference type="InterPro" id="IPR036259">
    <property type="entry name" value="MFS_trans_sf"/>
</dbReference>
<keyword evidence="8" id="KW-1185">Reference proteome</keyword>
<dbReference type="AlphaFoldDB" id="A0AAJ7SH41"/>
<dbReference type="Pfam" id="PF12832">
    <property type="entry name" value="MFS_1_like"/>
    <property type="match status" value="1"/>
</dbReference>
<feature type="transmembrane region" description="Helical" evidence="6">
    <location>
        <begin position="352"/>
        <end position="374"/>
    </location>
</feature>
<feature type="transmembrane region" description="Helical" evidence="6">
    <location>
        <begin position="56"/>
        <end position="74"/>
    </location>
</feature>
<feature type="transmembrane region" description="Helical" evidence="6">
    <location>
        <begin position="436"/>
        <end position="456"/>
    </location>
</feature>
<dbReference type="KEGG" id="goe:100909023"/>
<evidence type="ECO:0000256" key="5">
    <source>
        <dbReference type="ARBA" id="ARBA00023136"/>
    </source>
</evidence>
<comment type="subcellular location">
    <subcellularLocation>
        <location evidence="1">Membrane</location>
        <topology evidence="1">Multi-pass membrane protein</topology>
    </subcellularLocation>
</comment>
<feature type="domain" description="Major facilitator superfamily associated" evidence="7">
    <location>
        <begin position="21"/>
        <end position="555"/>
    </location>
</feature>
<reference evidence="9" key="1">
    <citation type="submission" date="2025-08" db="UniProtKB">
        <authorList>
            <consortium name="RefSeq"/>
        </authorList>
    </citation>
    <scope>IDENTIFICATION</scope>
</reference>
<dbReference type="PANTHER" id="PTHR16172">
    <property type="entry name" value="MAJOR FACILITATOR SUPERFAMILY DOMAIN-CONTAINING PROTEIN 6-LIKE"/>
    <property type="match status" value="1"/>
</dbReference>
<comment type="similarity">
    <text evidence="2">Belongs to the major facilitator superfamily. MFSD6 family.</text>
</comment>
<feature type="transmembrane region" description="Helical" evidence="6">
    <location>
        <begin position="21"/>
        <end position="41"/>
    </location>
</feature>
<organism evidence="8 9">
    <name type="scientific">Galendromus occidentalis</name>
    <name type="common">western predatory mite</name>
    <dbReference type="NCBI Taxonomy" id="34638"/>
    <lineage>
        <taxon>Eukaryota</taxon>
        <taxon>Metazoa</taxon>
        <taxon>Ecdysozoa</taxon>
        <taxon>Arthropoda</taxon>
        <taxon>Chelicerata</taxon>
        <taxon>Arachnida</taxon>
        <taxon>Acari</taxon>
        <taxon>Parasitiformes</taxon>
        <taxon>Mesostigmata</taxon>
        <taxon>Gamasina</taxon>
        <taxon>Phytoseioidea</taxon>
        <taxon>Phytoseiidae</taxon>
        <taxon>Typhlodrominae</taxon>
        <taxon>Galendromus</taxon>
    </lineage>
</organism>
<feature type="transmembrane region" description="Helical" evidence="6">
    <location>
        <begin position="558"/>
        <end position="580"/>
    </location>
</feature>
<evidence type="ECO:0000256" key="6">
    <source>
        <dbReference type="SAM" id="Phobius"/>
    </source>
</evidence>
<gene>
    <name evidence="9" type="primary">LOC100909023</name>
</gene>
<name>A0AAJ7SH41_9ACAR</name>
<dbReference type="Gene3D" id="1.20.1250.20">
    <property type="entry name" value="MFS general substrate transporter like domains"/>
    <property type="match status" value="1"/>
</dbReference>
<evidence type="ECO:0000313" key="8">
    <source>
        <dbReference type="Proteomes" id="UP000694867"/>
    </source>
</evidence>
<dbReference type="RefSeq" id="XP_028967662.1">
    <property type="nucleotide sequence ID" value="XM_029111829.1"/>
</dbReference>
<proteinExistence type="inferred from homology"/>
<feature type="transmembrane region" description="Helical" evidence="6">
    <location>
        <begin position="86"/>
        <end position="104"/>
    </location>
</feature>
<keyword evidence="3 6" id="KW-0812">Transmembrane</keyword>
<dbReference type="InterPro" id="IPR024989">
    <property type="entry name" value="MFS_assoc_dom"/>
</dbReference>
<feature type="transmembrane region" description="Helical" evidence="6">
    <location>
        <begin position="395"/>
        <end position="416"/>
    </location>
</feature>
<evidence type="ECO:0000256" key="2">
    <source>
        <dbReference type="ARBA" id="ARBA00005241"/>
    </source>
</evidence>
<accession>A0AAJ7SH41</accession>
<evidence type="ECO:0000256" key="3">
    <source>
        <dbReference type="ARBA" id="ARBA00022692"/>
    </source>
</evidence>
<evidence type="ECO:0000313" key="9">
    <source>
        <dbReference type="RefSeq" id="XP_028967662.1"/>
    </source>
</evidence>
<dbReference type="GeneID" id="100909023"/>
<evidence type="ECO:0000259" key="7">
    <source>
        <dbReference type="Pfam" id="PF12832"/>
    </source>
</evidence>